<keyword evidence="2" id="KW-1185">Reference proteome</keyword>
<sequence>MYFPSNITTIPQLQDYIRPLCDNLPRRRETYPVPWNCREVIHCSYFGVPLWTVGCNVADDNAYSFTADECVPHHQSDCPFYPLNIL</sequence>
<proteinExistence type="predicted"/>
<evidence type="ECO:0000313" key="2">
    <source>
        <dbReference type="Proteomes" id="UP000831804"/>
    </source>
</evidence>
<name>A0AAE6LC56_9ABAC</name>
<dbReference type="Pfam" id="PF17572">
    <property type="entry name" value="DUF5478"/>
    <property type="match status" value="1"/>
</dbReference>
<gene>
    <name evidence="1" type="ORF">DijuNPV-ORF-71</name>
</gene>
<dbReference type="EMBL" id="MK558262">
    <property type="protein sequence ID" value="QDL56965.1"/>
    <property type="molecule type" value="Genomic_DNA"/>
</dbReference>
<protein>
    <submittedName>
        <fullName evidence="1">Uncharacterized protein</fullName>
    </submittedName>
</protein>
<dbReference type="Proteomes" id="UP000831804">
    <property type="component" value="Segment"/>
</dbReference>
<organism evidence="1 2">
    <name type="scientific">Dione juno nucleopolyhedrovirus</name>
    <dbReference type="NCBI Taxonomy" id="2594175"/>
    <lineage>
        <taxon>Viruses</taxon>
        <taxon>Viruses incertae sedis</taxon>
        <taxon>Naldaviricetes</taxon>
        <taxon>Lefavirales</taxon>
        <taxon>Baculoviridae</taxon>
        <taxon>Alphabaculovirus</taxon>
        <taxon>Alphabaculovirus dijunonis</taxon>
    </lineage>
</organism>
<evidence type="ECO:0000313" key="1">
    <source>
        <dbReference type="EMBL" id="QDL56965.1"/>
    </source>
</evidence>
<dbReference type="InterPro" id="IPR020151">
    <property type="entry name" value="DUF5478"/>
</dbReference>
<accession>A0AAE6LC56</accession>
<reference evidence="1" key="1">
    <citation type="journal article" date="2019" name="Viruses">
        <title>A Nymphalid-Infecting Group I Alphabaculovirus Isolated from the Major Passion Fruit Caterpillar Pest Dione juno juno (Lepidoptera: Nymphalidae).</title>
        <authorList>
            <person name="Ribeiro B.M."/>
            <person name="Dos Santos E.R."/>
            <person name="Trentin L.B."/>
            <person name="da Silva L.A."/>
            <person name="de Melo F.L."/>
            <person name="Kitajima E.W."/>
            <person name="Ardisson-Araujo D.M.P."/>
        </authorList>
    </citation>
    <scope>NUCLEOTIDE SEQUENCE</scope>
    <source>
        <strain evidence="1">Araguari-MG</strain>
    </source>
</reference>